<evidence type="ECO:0000313" key="2">
    <source>
        <dbReference type="Proteomes" id="UP001163321"/>
    </source>
</evidence>
<name>A0ACC0WVZ0_9STRA</name>
<organism evidence="1 2">
    <name type="scientific">Peronosclerospora sorghi</name>
    <dbReference type="NCBI Taxonomy" id="230839"/>
    <lineage>
        <taxon>Eukaryota</taxon>
        <taxon>Sar</taxon>
        <taxon>Stramenopiles</taxon>
        <taxon>Oomycota</taxon>
        <taxon>Peronosporomycetes</taxon>
        <taxon>Peronosporales</taxon>
        <taxon>Peronosporaceae</taxon>
        <taxon>Peronosclerospora</taxon>
    </lineage>
</organism>
<evidence type="ECO:0000313" key="1">
    <source>
        <dbReference type="EMBL" id="KAI9923108.1"/>
    </source>
</evidence>
<sequence>MGTFVEIPLPPGGKAVKSKPLLMEASTSIKRVLRQKWFSQRYGEDYTETFSPVVRHSTVHVVLVVVVSRRMKRLQMDIKTAFLNSPHQEEIYMEPVEG</sequence>
<keyword evidence="2" id="KW-1185">Reference proteome</keyword>
<proteinExistence type="predicted"/>
<comment type="caution">
    <text evidence="1">The sequence shown here is derived from an EMBL/GenBank/DDBJ whole genome shotgun (WGS) entry which is preliminary data.</text>
</comment>
<dbReference type="Proteomes" id="UP001163321">
    <property type="component" value="Chromosome 1"/>
</dbReference>
<dbReference type="EMBL" id="CM047580">
    <property type="protein sequence ID" value="KAI9923108.1"/>
    <property type="molecule type" value="Genomic_DNA"/>
</dbReference>
<gene>
    <name evidence="1" type="ORF">PsorP6_002297</name>
</gene>
<reference evidence="1 2" key="1">
    <citation type="journal article" date="2022" name="bioRxiv">
        <title>The genome of the oomycete Peronosclerospora sorghi, a cosmopolitan pathogen of maize and sorghum, is inflated with dispersed pseudogenes.</title>
        <authorList>
            <person name="Fletcher K."/>
            <person name="Martin F."/>
            <person name="Isakeit T."/>
            <person name="Cavanaugh K."/>
            <person name="Magill C."/>
            <person name="Michelmore R."/>
        </authorList>
    </citation>
    <scope>NUCLEOTIDE SEQUENCE [LARGE SCALE GENOMIC DNA]</scope>
    <source>
        <strain evidence="1">P6</strain>
    </source>
</reference>
<accession>A0ACC0WVZ0</accession>
<protein>
    <submittedName>
        <fullName evidence="1">Uncharacterized protein</fullName>
    </submittedName>
</protein>